<dbReference type="InterPro" id="IPR043502">
    <property type="entry name" value="DNA/RNA_pol_sf"/>
</dbReference>
<reference evidence="1" key="1">
    <citation type="submission" date="2023-05" db="EMBL/GenBank/DDBJ databases">
        <title>Genome and transcriptome analyses reveal genes involved in the formation of fine ridges on petal epidermal cells in Hibiscus trionum.</title>
        <authorList>
            <person name="Koshimizu S."/>
            <person name="Masuda S."/>
            <person name="Ishii T."/>
            <person name="Shirasu K."/>
            <person name="Hoshino A."/>
            <person name="Arita M."/>
        </authorList>
    </citation>
    <scope>NUCLEOTIDE SEQUENCE</scope>
    <source>
        <strain evidence="1">Hamamatsu line</strain>
    </source>
</reference>
<comment type="caution">
    <text evidence="1">The sequence shown here is derived from an EMBL/GenBank/DDBJ whole genome shotgun (WGS) entry which is preliminary data.</text>
</comment>
<evidence type="ECO:0008006" key="3">
    <source>
        <dbReference type="Google" id="ProtNLM"/>
    </source>
</evidence>
<dbReference type="PANTHER" id="PTHR11439">
    <property type="entry name" value="GAG-POL-RELATED RETROTRANSPOSON"/>
    <property type="match status" value="1"/>
</dbReference>
<protein>
    <recommendedName>
        <fullName evidence="3">Retrovirus-related Pol polyprotein from transposon RE1</fullName>
    </recommendedName>
</protein>
<dbReference type="GO" id="GO:0003676">
    <property type="term" value="F:nucleic acid binding"/>
    <property type="evidence" value="ECO:0007669"/>
    <property type="project" value="InterPro"/>
</dbReference>
<keyword evidence="2" id="KW-1185">Reference proteome</keyword>
<sequence>MHAPREKHLEAAYRILRYLKGTPGKGLHFKKDVNRSIEVYTDADWAGAVNDRRSTSGYCSYVWGNLVTWRSKKQSVVARSSAEAEYRALSHDICEGMWLQRLMGELKLSYTKPITLYCDNQAAVSIAHNPVHHDRTKHVEIDRHFITEKINKGEVCVSYLPTRQQVADVLTKSLSRKMFEEIMGKLGLINIYTPA</sequence>
<accession>A0A9W7IYV7</accession>
<name>A0A9W7IYV7_HIBTR</name>
<proteinExistence type="predicted"/>
<dbReference type="AlphaFoldDB" id="A0A9W7IYV7"/>
<gene>
    <name evidence="1" type="ORF">HRI_004008000</name>
</gene>
<evidence type="ECO:0000313" key="2">
    <source>
        <dbReference type="Proteomes" id="UP001165190"/>
    </source>
</evidence>
<dbReference type="Proteomes" id="UP001165190">
    <property type="component" value="Unassembled WGS sequence"/>
</dbReference>
<dbReference type="Gene3D" id="3.30.420.10">
    <property type="entry name" value="Ribonuclease H-like superfamily/Ribonuclease H"/>
    <property type="match status" value="1"/>
</dbReference>
<dbReference type="SUPFAM" id="SSF56672">
    <property type="entry name" value="DNA/RNA polymerases"/>
    <property type="match status" value="1"/>
</dbReference>
<dbReference type="InterPro" id="IPR036397">
    <property type="entry name" value="RNaseH_sf"/>
</dbReference>
<dbReference type="PANTHER" id="PTHR11439:SF504">
    <property type="entry name" value="REVERSE TRANSCRIPTASE TY1_COPIA-TYPE DOMAIN-CONTAINING PROTEIN"/>
    <property type="match status" value="1"/>
</dbReference>
<organism evidence="1 2">
    <name type="scientific">Hibiscus trionum</name>
    <name type="common">Flower of an hour</name>
    <dbReference type="NCBI Taxonomy" id="183268"/>
    <lineage>
        <taxon>Eukaryota</taxon>
        <taxon>Viridiplantae</taxon>
        <taxon>Streptophyta</taxon>
        <taxon>Embryophyta</taxon>
        <taxon>Tracheophyta</taxon>
        <taxon>Spermatophyta</taxon>
        <taxon>Magnoliopsida</taxon>
        <taxon>eudicotyledons</taxon>
        <taxon>Gunneridae</taxon>
        <taxon>Pentapetalae</taxon>
        <taxon>rosids</taxon>
        <taxon>malvids</taxon>
        <taxon>Malvales</taxon>
        <taxon>Malvaceae</taxon>
        <taxon>Malvoideae</taxon>
        <taxon>Hibiscus</taxon>
    </lineage>
</organism>
<evidence type="ECO:0000313" key="1">
    <source>
        <dbReference type="EMBL" id="GMJ03388.1"/>
    </source>
</evidence>
<dbReference type="OrthoDB" id="985788at2759"/>
<dbReference type="CDD" id="cd09272">
    <property type="entry name" value="RNase_HI_RT_Ty1"/>
    <property type="match status" value="1"/>
</dbReference>
<dbReference type="EMBL" id="BSYR01000037">
    <property type="protein sequence ID" value="GMJ03388.1"/>
    <property type="molecule type" value="Genomic_DNA"/>
</dbReference>